<dbReference type="GO" id="GO:0043161">
    <property type="term" value="P:proteasome-mediated ubiquitin-dependent protein catabolic process"/>
    <property type="evidence" value="ECO:0007669"/>
    <property type="project" value="InterPro"/>
</dbReference>
<name>A0A084G6B2_PSEDA</name>
<evidence type="ECO:0000313" key="10">
    <source>
        <dbReference type="Proteomes" id="UP000028545"/>
    </source>
</evidence>
<dbReference type="PROSITE" id="PS00972">
    <property type="entry name" value="USP_1"/>
    <property type="match status" value="1"/>
</dbReference>
<keyword evidence="6" id="KW-0788">Thiol protease</keyword>
<dbReference type="GO" id="GO:0016579">
    <property type="term" value="P:protein deubiquitination"/>
    <property type="evidence" value="ECO:0007669"/>
    <property type="project" value="InterPro"/>
</dbReference>
<dbReference type="PROSITE" id="PS50235">
    <property type="entry name" value="USP_3"/>
    <property type="match status" value="1"/>
</dbReference>
<dbReference type="InterPro" id="IPR038765">
    <property type="entry name" value="Papain-like_cys_pep_sf"/>
</dbReference>
<proteinExistence type="predicted"/>
<dbReference type="VEuPathDB" id="FungiDB:SAPIO_CDS5304"/>
<evidence type="ECO:0000256" key="4">
    <source>
        <dbReference type="ARBA" id="ARBA00022786"/>
    </source>
</evidence>
<comment type="catalytic activity">
    <reaction evidence="1">
        <text>Thiol-dependent hydrolysis of ester, thioester, amide, peptide and isopeptide bonds formed by the C-terminal Gly of ubiquitin (a 76-residue protein attached to proteins as an intracellular targeting signal).</text>
        <dbReference type="EC" id="3.4.19.12"/>
    </reaction>
</comment>
<dbReference type="PANTHER" id="PTHR43982">
    <property type="entry name" value="UBIQUITIN CARBOXYL-TERMINAL HYDROLASE"/>
    <property type="match status" value="1"/>
</dbReference>
<feature type="region of interest" description="Disordered" evidence="7">
    <location>
        <begin position="719"/>
        <end position="740"/>
    </location>
</feature>
<dbReference type="EC" id="3.4.19.12" evidence="2"/>
<feature type="region of interest" description="Disordered" evidence="7">
    <location>
        <begin position="1003"/>
        <end position="1034"/>
    </location>
</feature>
<dbReference type="InterPro" id="IPR028889">
    <property type="entry name" value="USP"/>
</dbReference>
<dbReference type="Gene3D" id="3.90.70.10">
    <property type="entry name" value="Cysteine proteinases"/>
    <property type="match status" value="2"/>
</dbReference>
<dbReference type="OMA" id="HICIQRT"/>
<dbReference type="OrthoDB" id="2420415at2759"/>
<dbReference type="InterPro" id="IPR001394">
    <property type="entry name" value="Peptidase_C19_UCH"/>
</dbReference>
<dbReference type="GO" id="GO:0004843">
    <property type="term" value="F:cysteine-type deubiquitinase activity"/>
    <property type="evidence" value="ECO:0007669"/>
    <property type="project" value="UniProtKB-EC"/>
</dbReference>
<keyword evidence="3" id="KW-0645">Protease</keyword>
<evidence type="ECO:0000256" key="6">
    <source>
        <dbReference type="ARBA" id="ARBA00022807"/>
    </source>
</evidence>
<organism evidence="9 10">
    <name type="scientific">Pseudallescheria apiosperma</name>
    <name type="common">Scedosporium apiospermum</name>
    <dbReference type="NCBI Taxonomy" id="563466"/>
    <lineage>
        <taxon>Eukaryota</taxon>
        <taxon>Fungi</taxon>
        <taxon>Dikarya</taxon>
        <taxon>Ascomycota</taxon>
        <taxon>Pezizomycotina</taxon>
        <taxon>Sordariomycetes</taxon>
        <taxon>Hypocreomycetidae</taxon>
        <taxon>Microascales</taxon>
        <taxon>Microascaceae</taxon>
        <taxon>Scedosporium</taxon>
    </lineage>
</organism>
<dbReference type="GO" id="GO:0061136">
    <property type="term" value="P:regulation of proteasomal protein catabolic process"/>
    <property type="evidence" value="ECO:0007669"/>
    <property type="project" value="TreeGrafter"/>
</dbReference>
<evidence type="ECO:0000256" key="1">
    <source>
        <dbReference type="ARBA" id="ARBA00000707"/>
    </source>
</evidence>
<feature type="compositionally biased region" description="Pro residues" evidence="7">
    <location>
        <begin position="617"/>
        <end position="631"/>
    </location>
</feature>
<accession>A0A084G6B2</accession>
<protein>
    <recommendedName>
        <fullName evidence="2">ubiquitinyl hydrolase 1</fullName>
        <ecNumber evidence="2">3.4.19.12</ecNumber>
    </recommendedName>
</protein>
<dbReference type="SUPFAM" id="SSF54001">
    <property type="entry name" value="Cysteine proteinases"/>
    <property type="match status" value="1"/>
</dbReference>
<feature type="region of interest" description="Disordered" evidence="7">
    <location>
        <begin position="609"/>
        <end position="666"/>
    </location>
</feature>
<keyword evidence="5" id="KW-0378">Hydrolase</keyword>
<evidence type="ECO:0000259" key="8">
    <source>
        <dbReference type="PROSITE" id="PS50235"/>
    </source>
</evidence>
<dbReference type="Pfam" id="PF13446">
    <property type="entry name" value="RPT"/>
    <property type="match status" value="1"/>
</dbReference>
<evidence type="ECO:0000256" key="3">
    <source>
        <dbReference type="ARBA" id="ARBA00022670"/>
    </source>
</evidence>
<dbReference type="PROSITE" id="PS00973">
    <property type="entry name" value="USP_2"/>
    <property type="match status" value="1"/>
</dbReference>
<dbReference type="InterPro" id="IPR025305">
    <property type="entry name" value="UCH_repeat_domain"/>
</dbReference>
<evidence type="ECO:0000256" key="7">
    <source>
        <dbReference type="SAM" id="MobiDB-lite"/>
    </source>
</evidence>
<dbReference type="Pfam" id="PF00443">
    <property type="entry name" value="UCH"/>
    <property type="match status" value="2"/>
</dbReference>
<dbReference type="GO" id="GO:0070628">
    <property type="term" value="F:proteasome binding"/>
    <property type="evidence" value="ECO:0007669"/>
    <property type="project" value="TreeGrafter"/>
</dbReference>
<evidence type="ECO:0000256" key="5">
    <source>
        <dbReference type="ARBA" id="ARBA00022801"/>
    </source>
</evidence>
<dbReference type="InterPro" id="IPR018200">
    <property type="entry name" value="USP_CS"/>
</dbReference>
<dbReference type="Proteomes" id="UP000028545">
    <property type="component" value="Unassembled WGS sequence"/>
</dbReference>
<keyword evidence="4" id="KW-0833">Ubl conjugation pathway</keyword>
<dbReference type="AlphaFoldDB" id="A0A084G6B2"/>
<dbReference type="GeneID" id="27724376"/>
<reference evidence="9 10" key="1">
    <citation type="journal article" date="2014" name="Genome Announc.">
        <title>Draft genome sequence of the pathogenic fungus Scedosporium apiospermum.</title>
        <authorList>
            <person name="Vandeputte P."/>
            <person name="Ghamrawi S."/>
            <person name="Rechenmann M."/>
            <person name="Iltis A."/>
            <person name="Giraud S."/>
            <person name="Fleury M."/>
            <person name="Thornton C."/>
            <person name="Delhaes L."/>
            <person name="Meyer W."/>
            <person name="Papon N."/>
            <person name="Bouchara J.P."/>
        </authorList>
    </citation>
    <scope>NUCLEOTIDE SEQUENCE [LARGE SCALE GENOMIC DNA]</scope>
    <source>
        <strain evidence="9 10">IHEM 14462</strain>
    </source>
</reference>
<dbReference type="PANTHER" id="PTHR43982:SF6">
    <property type="entry name" value="UBIQUITIN CARBOXYL-TERMINAL HYDROLASE 2-RELATED"/>
    <property type="match status" value="1"/>
</dbReference>
<evidence type="ECO:0000313" key="9">
    <source>
        <dbReference type="EMBL" id="KEZ42874.1"/>
    </source>
</evidence>
<dbReference type="InterPro" id="IPR044635">
    <property type="entry name" value="UBP14-like"/>
</dbReference>
<keyword evidence="10" id="KW-1185">Reference proteome</keyword>
<dbReference type="HOGENOM" id="CLU_003155_0_0_1"/>
<dbReference type="EMBL" id="JOWA01000098">
    <property type="protein sequence ID" value="KEZ42874.1"/>
    <property type="molecule type" value="Genomic_DNA"/>
</dbReference>
<feature type="domain" description="USP" evidence="8">
    <location>
        <begin position="489"/>
        <end position="1128"/>
    </location>
</feature>
<comment type="caution">
    <text evidence="9">The sequence shown here is derived from an EMBL/GenBank/DDBJ whole genome shotgun (WGS) entry which is preliminary data.</text>
</comment>
<feature type="compositionally biased region" description="Low complexity" evidence="7">
    <location>
        <begin position="1005"/>
        <end position="1026"/>
    </location>
</feature>
<dbReference type="KEGG" id="sapo:SAPIO_CDS5304"/>
<gene>
    <name evidence="9" type="ORF">SAPIO_CDS5304</name>
</gene>
<evidence type="ECO:0000256" key="2">
    <source>
        <dbReference type="ARBA" id="ARBA00012759"/>
    </source>
</evidence>
<dbReference type="RefSeq" id="XP_016642673.1">
    <property type="nucleotide sequence ID" value="XM_016787658.1"/>
</dbReference>
<sequence length="1146" mass="127241">MSRVCMVQQQHDARYGGRALVKTATTAMASKSAAKRHGAKGFHPDDVVETRSGFDTPAGFFPRPYGSVGPDEPKYNPVLVRGVYACTAKECGLQVVVEVSAPRLDAKWIDLLTNQARIKKRLEKLKAADPERFDVGTDEWHKFGLRQLVTYIKHLLDAADFGKEPRSLSKRNKRFDSVMGPEFYELFRFLEYEEFSTGEGDEEEHFFLQNPPDACKDFTEPGSRRAFFEDVALESRIHGEREIFRSPSAPIDIEELARSLATREFHSALDCFSYPSQSTNGGLTYHFRFLGIMPDFSRILVENACSRLSTFLPELKATFEDSLYSIARDTSGPLGSSSEFLRRAKLIVGQDADDMFNETWGLQPGGIRRTDDEIIAAVRRKLHDSPDSVDIVFDMLPVYAKSRGSMRLRRLVDWLPSQLPMPVDLAFDVLGARSDESTKQLILNAETRVKVAKASIVANALRSIARHRECPALSRQAEITEEGPITNPVGLENIGNTCYLNSIIQYLYTVLPIRKLVDEYDENRLEPEDMDKRRIGGSKARVHPVDLVIGQYFTGEALQTLFTQMTTVFRGPCAPSQGLANAVLLSSEQLLRLSKSDAIPQVHAGKLPVPSINVRSTPPPLPARPTPPVPLKQPENDTNAGGPSLIDLTEPSRSSSPTLMGDAASDRSFGQTNAEADAMEISGSASDSDVVIVPATSKDTATQVKDDVEMTDGETIVADEDGEKGSSGVTAADEDTPTSNTEGLLRTLKIKHELTMIQQDVDEIMGRVLGLLQASIQPTSIEGDIQIEVVMQTFFFKVIMHTVNLQNGDPTSRQDTRTAEFFRNLTAYPAPDGPCTLYQALDNNFDREEIEGTTTSRYSSIESLPPILHVLVQRTKGDGTKNPNPVVIDEYLQLDRYMDAPAGSDLMYLRETSWALKKQKLGLIELEDQLSMIANIPQPISRDGAFGADTAMWVEDQRSAIESADSAFQQYAEATLAVDFSEDSADQRGMELLSFLGSGDVNVKQTQPQAETQTETGTGAGTPTPQSSDPRDYLGETRDKLQQELSLVHAKQEGLFEGMNNYNYSLHAVVCHSGSGRGGHYWVWIRDFEAKLWRKYNDTVVSEEKDTRKLLDTLNSSGDPYFLCYVRDVDKELYVSVPKRKPDGFD</sequence>